<dbReference type="InterPro" id="IPR001279">
    <property type="entry name" value="Metallo-B-lactamas"/>
</dbReference>
<dbReference type="InterPro" id="IPR052533">
    <property type="entry name" value="WalJ/YycJ-like"/>
</dbReference>
<dbReference type="PANTHER" id="PTHR47619">
    <property type="entry name" value="METALLO-HYDROLASE YYCJ-RELATED"/>
    <property type="match status" value="1"/>
</dbReference>
<sequence length="273" mass="30567">MSLFITSLNSGSNGNCYYIGNEREAILVDAGISCRETEKRMTRLGLSMQKVKAIFVSHEHSDHIRGIPVLAKKFNLPVYITPGTLLHLGNSVDMQLVHHLREFETVSIGELQVTSFPKEHDASEPHSFFVSCRDINVGIFTDIGLVCDRLIRYFSQCHAAFLEANYDDDMLDNGGYPYHLKRRIRGGKGHLSNKQALALFTTHRPPYMTHLLLSHLSHNNNNPKLVEDLFTACAEGIHVVVASRFEETPVYHIGETDKVPSFAGQLDLGFGSI</sequence>
<evidence type="ECO:0000313" key="3">
    <source>
        <dbReference type="Proteomes" id="UP000541583"/>
    </source>
</evidence>
<keyword evidence="3" id="KW-1185">Reference proteome</keyword>
<dbReference type="Pfam" id="PF12706">
    <property type="entry name" value="Lactamase_B_2"/>
    <property type="match status" value="1"/>
</dbReference>
<organism evidence="2 3">
    <name type="scientific">Mucilaginibacter lappiensis</name>
    <dbReference type="NCBI Taxonomy" id="354630"/>
    <lineage>
        <taxon>Bacteria</taxon>
        <taxon>Pseudomonadati</taxon>
        <taxon>Bacteroidota</taxon>
        <taxon>Sphingobacteriia</taxon>
        <taxon>Sphingobacteriales</taxon>
        <taxon>Sphingobacteriaceae</taxon>
        <taxon>Mucilaginibacter</taxon>
    </lineage>
</organism>
<accession>A0ABR6PCE2</accession>
<evidence type="ECO:0000259" key="1">
    <source>
        <dbReference type="SMART" id="SM00849"/>
    </source>
</evidence>
<dbReference type="Gene3D" id="3.60.15.10">
    <property type="entry name" value="Ribonuclease Z/Hydroxyacylglutathione hydrolase-like"/>
    <property type="match status" value="1"/>
</dbReference>
<evidence type="ECO:0000313" key="2">
    <source>
        <dbReference type="EMBL" id="MBB6107419.1"/>
    </source>
</evidence>
<dbReference type="Proteomes" id="UP000541583">
    <property type="component" value="Unassembled WGS sequence"/>
</dbReference>
<comment type="caution">
    <text evidence="2">The sequence shown here is derived from an EMBL/GenBank/DDBJ whole genome shotgun (WGS) entry which is preliminary data.</text>
</comment>
<dbReference type="RefSeq" id="WP_076370311.1">
    <property type="nucleotide sequence ID" value="NZ_FTMG01000001.1"/>
</dbReference>
<name>A0ABR6PCE2_9SPHI</name>
<dbReference type="SMART" id="SM00849">
    <property type="entry name" value="Lactamase_B"/>
    <property type="match status" value="1"/>
</dbReference>
<reference evidence="2 3" key="1">
    <citation type="submission" date="2020-08" db="EMBL/GenBank/DDBJ databases">
        <title>Genomic Encyclopedia of Type Strains, Phase IV (KMG-V): Genome sequencing to study the core and pangenomes of soil and plant-associated prokaryotes.</title>
        <authorList>
            <person name="Whitman W."/>
        </authorList>
    </citation>
    <scope>NUCLEOTIDE SEQUENCE [LARGE SCALE GENOMIC DNA]</scope>
    <source>
        <strain evidence="2 3">ANJLi2</strain>
    </source>
</reference>
<gene>
    <name evidence="2" type="ORF">HDF23_000149</name>
</gene>
<feature type="domain" description="Metallo-beta-lactamase" evidence="1">
    <location>
        <begin position="13"/>
        <end position="179"/>
    </location>
</feature>
<dbReference type="SUPFAM" id="SSF56281">
    <property type="entry name" value="Metallo-hydrolase/oxidoreductase"/>
    <property type="match status" value="1"/>
</dbReference>
<dbReference type="InterPro" id="IPR036866">
    <property type="entry name" value="RibonucZ/Hydroxyglut_hydro"/>
</dbReference>
<dbReference type="EMBL" id="JACHCB010000001">
    <property type="protein sequence ID" value="MBB6107419.1"/>
    <property type="molecule type" value="Genomic_DNA"/>
</dbReference>
<protein>
    <submittedName>
        <fullName evidence="2">Phosphoribosyl 1,2-cyclic phosphodiesterase</fullName>
    </submittedName>
</protein>
<proteinExistence type="predicted"/>
<dbReference type="PANTHER" id="PTHR47619:SF1">
    <property type="entry name" value="EXODEOXYRIBONUCLEASE WALJ"/>
    <property type="match status" value="1"/>
</dbReference>